<comment type="pathway">
    <text evidence="1">Nucleoside biosynthesis; alpha-ribazole biosynthesis; alpha-ribazole from 5,6-dimethylbenzimidazole: step 1/2.</text>
</comment>
<reference evidence="10" key="1">
    <citation type="submission" date="2020-06" db="EMBL/GenBank/DDBJ databases">
        <title>Unique genomic features of the anaerobic methanotrophic archaea.</title>
        <authorList>
            <person name="Chadwick G.L."/>
            <person name="Skennerton C.T."/>
            <person name="Laso-Perez R."/>
            <person name="Leu A.O."/>
            <person name="Speth D.R."/>
            <person name="Yu H."/>
            <person name="Morgan-Lang C."/>
            <person name="Hatzenpichler R."/>
            <person name="Goudeau D."/>
            <person name="Malmstrom R."/>
            <person name="Brazelton W.J."/>
            <person name="Woyke T."/>
            <person name="Hallam S.J."/>
            <person name="Tyson G.W."/>
            <person name="Wegener G."/>
            <person name="Boetius A."/>
            <person name="Orphan V."/>
        </authorList>
    </citation>
    <scope>NUCLEOTIDE SEQUENCE</scope>
</reference>
<evidence type="ECO:0000256" key="8">
    <source>
        <dbReference type="ARBA" id="ARBA00030686"/>
    </source>
</evidence>
<evidence type="ECO:0000256" key="3">
    <source>
        <dbReference type="ARBA" id="ARBA00011991"/>
    </source>
</evidence>
<dbReference type="UniPathway" id="UPA00061">
    <property type="reaction ID" value="UER00516"/>
</dbReference>
<dbReference type="AlphaFoldDB" id="A0A7G9YW28"/>
<dbReference type="NCBIfam" id="TIGR03160">
    <property type="entry name" value="cobT_DBIPRT"/>
    <property type="match status" value="1"/>
</dbReference>
<dbReference type="GO" id="GO:0009236">
    <property type="term" value="P:cobalamin biosynthetic process"/>
    <property type="evidence" value="ECO:0007669"/>
    <property type="project" value="UniProtKB-KW"/>
</dbReference>
<dbReference type="FunFam" id="3.40.50.10210:FF:000001">
    <property type="entry name" value="Nicotinate-nucleotide--dimethylbenzimidazole phosphoribosyltransferase"/>
    <property type="match status" value="1"/>
</dbReference>
<protein>
    <recommendedName>
        <fullName evidence="4">Nicotinate-nucleotide--dimethylbenzimidazole phosphoribosyltransferase</fullName>
        <ecNumber evidence="3">2.4.2.21</ecNumber>
    </recommendedName>
    <alternativeName>
        <fullName evidence="8">N(1)-alpha-phosphoribosyltransferase</fullName>
    </alternativeName>
</protein>
<sequence length="357" mass="37326">MNRIEETIEKIEPLDGTAMESARARQDTLTKPRGSLGVLEDISVKIAGITGNYIPQINDKVIITMVGDHGIVDEGVSAYPRDVTPQMVYNFLSGGAGINVLARHAGGRVVVVDMGVAADIELAQEHAGGFIDKKIGYGTANMAKGAAMTYDDAKRTIEAGIDVLENEIERGMDIVGVGDMGIGNTAASSAIAAFITGKPVEVVTGRGTGLDDAGLKLKVETIKEALEVNKPDRDDAIDILAKLGGFEIGGMAGVMLAATSHRIPVVVDGFISGAAALIAYEISPKLKDYLIASHLSVESGHQAILDYIGLEPLFNLNMRLGEGTGAALGISLVDASCKVLREMATFEEAGVSGKSSE</sequence>
<evidence type="ECO:0000256" key="1">
    <source>
        <dbReference type="ARBA" id="ARBA00005049"/>
    </source>
</evidence>
<dbReference type="CDD" id="cd02439">
    <property type="entry name" value="DMB-PRT_CobT"/>
    <property type="match status" value="1"/>
</dbReference>
<organism evidence="10">
    <name type="scientific">Candidatus Methanophagaceae archaeon ANME-1 ERB6</name>
    <dbReference type="NCBI Taxonomy" id="2759912"/>
    <lineage>
        <taxon>Archaea</taxon>
        <taxon>Methanobacteriati</taxon>
        <taxon>Methanobacteriota</taxon>
        <taxon>Stenosarchaea group</taxon>
        <taxon>Methanomicrobia</taxon>
        <taxon>Candidatus Methanophagales</taxon>
        <taxon>Candidatus Methanophagaceae</taxon>
    </lineage>
</organism>
<dbReference type="PANTHER" id="PTHR43463">
    <property type="entry name" value="NICOTINATE-NUCLEOTIDE--DIMETHYLBENZIMIDAZOLE PHOSPHORIBOSYLTRANSFERASE"/>
    <property type="match status" value="1"/>
</dbReference>
<name>A0A7G9YW28_9EURY</name>
<evidence type="ECO:0000256" key="2">
    <source>
        <dbReference type="ARBA" id="ARBA00007110"/>
    </source>
</evidence>
<evidence type="ECO:0000256" key="7">
    <source>
        <dbReference type="ARBA" id="ARBA00022679"/>
    </source>
</evidence>
<accession>A0A7G9YW28</accession>
<dbReference type="GO" id="GO:0008939">
    <property type="term" value="F:nicotinate-nucleotide-dimethylbenzimidazole phosphoribosyltransferase activity"/>
    <property type="evidence" value="ECO:0007669"/>
    <property type="project" value="UniProtKB-EC"/>
</dbReference>
<evidence type="ECO:0000256" key="6">
    <source>
        <dbReference type="ARBA" id="ARBA00022676"/>
    </source>
</evidence>
<dbReference type="HAMAP" id="MF_00230">
    <property type="entry name" value="CobT"/>
    <property type="match status" value="1"/>
</dbReference>
<evidence type="ECO:0000256" key="5">
    <source>
        <dbReference type="ARBA" id="ARBA00022573"/>
    </source>
</evidence>
<dbReference type="EMBL" id="MT631503">
    <property type="protein sequence ID" value="QNO52212.1"/>
    <property type="molecule type" value="Genomic_DNA"/>
</dbReference>
<proteinExistence type="inferred from homology"/>
<dbReference type="InterPro" id="IPR017846">
    <property type="entry name" value="Nict_dMeBzImd_PRibTrfase_bact"/>
</dbReference>
<evidence type="ECO:0000313" key="10">
    <source>
        <dbReference type="EMBL" id="QNO52212.1"/>
    </source>
</evidence>
<dbReference type="InterPro" id="IPR023195">
    <property type="entry name" value="Nict_dMeBzImd_PRibTrfase_N"/>
</dbReference>
<dbReference type="SUPFAM" id="SSF52733">
    <property type="entry name" value="Nicotinate mononucleotide:5,6-dimethylbenzimidazole phosphoribosyltransferase (CobT)"/>
    <property type="match status" value="1"/>
</dbReference>
<dbReference type="Gene3D" id="1.10.1610.10">
    <property type="match status" value="1"/>
</dbReference>
<dbReference type="NCBIfam" id="NF000996">
    <property type="entry name" value="PRK00105.1"/>
    <property type="match status" value="1"/>
</dbReference>
<dbReference type="EC" id="2.4.2.21" evidence="3"/>
<dbReference type="Pfam" id="PF02277">
    <property type="entry name" value="DBI_PRT"/>
    <property type="match status" value="1"/>
</dbReference>
<keyword evidence="5" id="KW-0169">Cobalamin biosynthesis</keyword>
<gene>
    <name evidence="10" type="primary">cobT</name>
    <name evidence="10" type="ORF">LFOEMHHC_00038</name>
</gene>
<keyword evidence="6 10" id="KW-0328">Glycosyltransferase</keyword>
<comment type="catalytic activity">
    <reaction evidence="9">
        <text>5,6-dimethylbenzimidazole + nicotinate beta-D-ribonucleotide = alpha-ribazole 5'-phosphate + nicotinate + H(+)</text>
        <dbReference type="Rhea" id="RHEA:11196"/>
        <dbReference type="ChEBI" id="CHEBI:15378"/>
        <dbReference type="ChEBI" id="CHEBI:15890"/>
        <dbReference type="ChEBI" id="CHEBI:32544"/>
        <dbReference type="ChEBI" id="CHEBI:57502"/>
        <dbReference type="ChEBI" id="CHEBI:57918"/>
        <dbReference type="EC" id="2.4.2.21"/>
    </reaction>
</comment>
<dbReference type="PANTHER" id="PTHR43463:SF1">
    <property type="entry name" value="NICOTINATE-NUCLEOTIDE--DIMETHYLBENZIMIDAZOLE PHOSPHORIBOSYLTRANSFERASE"/>
    <property type="match status" value="1"/>
</dbReference>
<evidence type="ECO:0000256" key="9">
    <source>
        <dbReference type="ARBA" id="ARBA00047340"/>
    </source>
</evidence>
<keyword evidence="7 10" id="KW-0808">Transferase</keyword>
<dbReference type="Gene3D" id="3.40.50.10210">
    <property type="match status" value="1"/>
</dbReference>
<evidence type="ECO:0000256" key="4">
    <source>
        <dbReference type="ARBA" id="ARBA00015486"/>
    </source>
</evidence>
<dbReference type="InterPro" id="IPR003200">
    <property type="entry name" value="Nict_dMeBzImd_PRibTrfase"/>
</dbReference>
<comment type="similarity">
    <text evidence="2">Belongs to the CobT family.</text>
</comment>
<dbReference type="InterPro" id="IPR036087">
    <property type="entry name" value="Nict_dMeBzImd_PRibTrfase_sf"/>
</dbReference>